<dbReference type="InterPro" id="IPR053023">
    <property type="entry name" value="FLAP_modulator"/>
</dbReference>
<dbReference type="Pfam" id="PF07466">
    <property type="entry name" value="DUF1517"/>
    <property type="match status" value="1"/>
</dbReference>
<dbReference type="Proteomes" id="UP001229421">
    <property type="component" value="Unassembled WGS sequence"/>
</dbReference>
<reference evidence="2" key="1">
    <citation type="journal article" date="2023" name="bioRxiv">
        <title>Improved chromosome-level genome assembly for marigold (Tagetes erecta).</title>
        <authorList>
            <person name="Jiang F."/>
            <person name="Yuan L."/>
            <person name="Wang S."/>
            <person name="Wang H."/>
            <person name="Xu D."/>
            <person name="Wang A."/>
            <person name="Fan W."/>
        </authorList>
    </citation>
    <scope>NUCLEOTIDE SEQUENCE</scope>
    <source>
        <strain evidence="2">WSJ</strain>
        <tissue evidence="2">Leaf</tissue>
    </source>
</reference>
<gene>
    <name evidence="2" type="ORF">QVD17_23953</name>
</gene>
<accession>A0AAD8KH98</accession>
<dbReference type="PANTHER" id="PTHR33975:SF2">
    <property type="entry name" value="MYELIN-ASSOCIATED OLIGODENDROCYTE BASIC PROTEIN"/>
    <property type="match status" value="1"/>
</dbReference>
<protein>
    <submittedName>
        <fullName evidence="2">Uncharacterized protein</fullName>
    </submittedName>
</protein>
<keyword evidence="3" id="KW-1185">Reference proteome</keyword>
<dbReference type="GO" id="GO:0009507">
    <property type="term" value="C:chloroplast"/>
    <property type="evidence" value="ECO:0007669"/>
    <property type="project" value="TreeGrafter"/>
</dbReference>
<dbReference type="AlphaFoldDB" id="A0AAD8KH98"/>
<evidence type="ECO:0000313" key="3">
    <source>
        <dbReference type="Proteomes" id="UP001229421"/>
    </source>
</evidence>
<evidence type="ECO:0000313" key="2">
    <source>
        <dbReference type="EMBL" id="KAK1421538.1"/>
    </source>
</evidence>
<dbReference type="EMBL" id="JAUHHV010000006">
    <property type="protein sequence ID" value="KAK1421538.1"/>
    <property type="molecule type" value="Genomic_DNA"/>
</dbReference>
<comment type="caution">
    <text evidence="2">The sequence shown here is derived from an EMBL/GenBank/DDBJ whole genome shotgun (WGS) entry which is preliminary data.</text>
</comment>
<dbReference type="PANTHER" id="PTHR33975">
    <property type="entry name" value="MYELIN-ASSOCIATED OLIGODENDROCYTE BASIC PROTEIN"/>
    <property type="match status" value="1"/>
</dbReference>
<proteinExistence type="predicted"/>
<sequence>MAITHFLLQSNFKQTSHSRPFASFSTKWAHTISLKPNYFPTCCIKTSSKLNVKCSFTIINHKPQCHNTFGDNTLKNNATETGIHGMIWRSMDNVIKALKITAVLLGLLFSYDHHLALAASGGRMGGRSFSSRSSARSSSRMSSRTSTRSSSGSSGSRSSSSRPSYSSSTTYITQTSSPAAPVTAANDVEPHAFYCVMVFVVLAVVFSFAFKWFDDPNVAKTSVLKLQVGSLGTGRSLQKDLNRIAESADTSTSKGLHYVLQESILALLRHSDYCISGYSYVDVKKSVEDCEKQFDQLSIEERGKFDEETLVNVDNIKKKSATTQTSNGLSNEYIVVTIIVASCGVLELPPIKSNAQLKEALQKLASIPSSNLMGAEVLWTPQKEDDSLTEQEMLKDYPLLHPL</sequence>
<evidence type="ECO:0000256" key="1">
    <source>
        <dbReference type="SAM" id="MobiDB-lite"/>
    </source>
</evidence>
<organism evidence="2 3">
    <name type="scientific">Tagetes erecta</name>
    <name type="common">African marigold</name>
    <dbReference type="NCBI Taxonomy" id="13708"/>
    <lineage>
        <taxon>Eukaryota</taxon>
        <taxon>Viridiplantae</taxon>
        <taxon>Streptophyta</taxon>
        <taxon>Embryophyta</taxon>
        <taxon>Tracheophyta</taxon>
        <taxon>Spermatophyta</taxon>
        <taxon>Magnoliopsida</taxon>
        <taxon>eudicotyledons</taxon>
        <taxon>Gunneridae</taxon>
        <taxon>Pentapetalae</taxon>
        <taxon>asterids</taxon>
        <taxon>campanulids</taxon>
        <taxon>Asterales</taxon>
        <taxon>Asteraceae</taxon>
        <taxon>Asteroideae</taxon>
        <taxon>Heliantheae alliance</taxon>
        <taxon>Tageteae</taxon>
        <taxon>Tagetes</taxon>
    </lineage>
</organism>
<feature type="region of interest" description="Disordered" evidence="1">
    <location>
        <begin position="121"/>
        <end position="172"/>
    </location>
</feature>
<feature type="compositionally biased region" description="Low complexity" evidence="1">
    <location>
        <begin position="126"/>
        <end position="172"/>
    </location>
</feature>
<name>A0AAD8KH98_TARER</name>
<dbReference type="InterPro" id="IPR010903">
    <property type="entry name" value="DUF1517"/>
</dbReference>